<dbReference type="InterPro" id="IPR027417">
    <property type="entry name" value="P-loop_NTPase"/>
</dbReference>
<dbReference type="GO" id="GO:0003723">
    <property type="term" value="F:RNA binding"/>
    <property type="evidence" value="ECO:0007669"/>
    <property type="project" value="InterPro"/>
</dbReference>
<keyword evidence="9" id="KW-0235">DNA replication</keyword>
<organism evidence="24 25">
    <name type="scientific">Raccoon dog stool-Circo-like_virus</name>
    <dbReference type="NCBI Taxonomy" id="2829140"/>
    <lineage>
        <taxon>Viruses</taxon>
        <taxon>Monodnaviria</taxon>
        <taxon>Shotokuvirae</taxon>
        <taxon>Cressdnaviricota</taxon>
        <taxon>Arfiviricetes</taxon>
        <taxon>Rohanvirales</taxon>
        <taxon>Kirkoviridae</taxon>
        <taxon>Edravirus</taxon>
        <taxon>Edravirus khele</taxon>
    </lineage>
</organism>
<keyword evidence="11" id="KW-0479">Metal-binding</keyword>
<evidence type="ECO:0000256" key="11">
    <source>
        <dbReference type="ARBA" id="ARBA00022723"/>
    </source>
</evidence>
<name>A0AAE7RAL6_9VIRU</name>
<evidence type="ECO:0000256" key="17">
    <source>
        <dbReference type="ARBA" id="ARBA00023124"/>
    </source>
</evidence>
<dbReference type="GO" id="GO:0006260">
    <property type="term" value="P:DNA replication"/>
    <property type="evidence" value="ECO:0007669"/>
    <property type="project" value="UniProtKB-KW"/>
</dbReference>
<comment type="cofactor">
    <cofactor evidence="2">
        <name>Mg(2+)</name>
        <dbReference type="ChEBI" id="CHEBI:18420"/>
    </cofactor>
</comment>
<evidence type="ECO:0000256" key="8">
    <source>
        <dbReference type="ARBA" id="ARBA00022695"/>
    </source>
</evidence>
<dbReference type="GO" id="GO:0005524">
    <property type="term" value="F:ATP binding"/>
    <property type="evidence" value="ECO:0007669"/>
    <property type="project" value="UniProtKB-KW"/>
</dbReference>
<keyword evidence="16" id="KW-0067">ATP-binding</keyword>
<evidence type="ECO:0000256" key="12">
    <source>
        <dbReference type="ARBA" id="ARBA00022741"/>
    </source>
</evidence>
<dbReference type="PROSITE" id="PS52020">
    <property type="entry name" value="CRESS_DNA_REP"/>
    <property type="match status" value="1"/>
</dbReference>
<feature type="domain" description="CRESS-DNA virus Rep endonuclease" evidence="23">
    <location>
        <begin position="20"/>
        <end position="120"/>
    </location>
</feature>
<keyword evidence="12" id="KW-0547">Nucleotide-binding</keyword>
<dbReference type="InterPro" id="IPR049912">
    <property type="entry name" value="CRESS_DNA_REP"/>
</dbReference>
<evidence type="ECO:0000256" key="20">
    <source>
        <dbReference type="ARBA" id="ARBA00030754"/>
    </source>
</evidence>
<accession>A0AAE7RAL6</accession>
<keyword evidence="6" id="KW-1048">Host nucleus</keyword>
<comment type="similarity">
    <text evidence="4">Belongs to the nanoviruses/circoviruses replication-associated protein family.</text>
</comment>
<keyword evidence="18" id="KW-0238">DNA-binding</keyword>
<evidence type="ECO:0000313" key="24">
    <source>
        <dbReference type="EMBL" id="QTZ20029.1"/>
    </source>
</evidence>
<keyword evidence="8" id="KW-0548">Nucleotidyltransferase</keyword>
<evidence type="ECO:0000256" key="6">
    <source>
        <dbReference type="ARBA" id="ARBA00022562"/>
    </source>
</evidence>
<sequence length="333" mass="38940">MAGCQVAYDKFTFNMSRTAYARARRWCFTINNPTEDCINDYRNRTTGFRYLVAELEHLEEGTPHIQGYVEFDIGKRLQEAKKWVGYNAHLEQAMGTKLDNIKYCTKEARENPEQLLAGSLEDYKEPEKSTGRKARMDEEAKNILTDIGELTEIEMMEQHPHFYLYHADTFRKHRHQFLARHTKTVDGELQNKNVWIYGPAGTGKSRLARSGEMDVCEMYDKPVNKWWDGFDPDIHRRVIIDDYPSISGGGNCLVQHMKRWADRYSFTGEIKGASRFIIPSFQLVVTSNFKIEECFQNEEDVKAIKRRFHEIEWGEDHPEGSLEQFLTLDEPEE</sequence>
<keyword evidence="7" id="KW-0808">Transferase</keyword>
<dbReference type="EMBL" id="MT457884">
    <property type="protein sequence ID" value="QTZ20029.1"/>
    <property type="molecule type" value="Genomic_DNA"/>
</dbReference>
<dbReference type="GO" id="GO:0003724">
    <property type="term" value="F:RNA helicase activity"/>
    <property type="evidence" value="ECO:0007669"/>
    <property type="project" value="InterPro"/>
</dbReference>
<evidence type="ECO:0000259" key="23">
    <source>
        <dbReference type="PROSITE" id="PS52020"/>
    </source>
</evidence>
<comment type="catalytic activity">
    <reaction evidence="22">
        <text>ATP + H2O = ADP + phosphate + H(+)</text>
        <dbReference type="Rhea" id="RHEA:13065"/>
        <dbReference type="ChEBI" id="CHEBI:15377"/>
        <dbReference type="ChEBI" id="CHEBI:15378"/>
        <dbReference type="ChEBI" id="CHEBI:30616"/>
        <dbReference type="ChEBI" id="CHEBI:43474"/>
        <dbReference type="ChEBI" id="CHEBI:456216"/>
    </reaction>
</comment>
<evidence type="ECO:0000256" key="13">
    <source>
        <dbReference type="ARBA" id="ARBA00022759"/>
    </source>
</evidence>
<dbReference type="Pfam" id="PF00910">
    <property type="entry name" value="RNA_helicase"/>
    <property type="match status" value="1"/>
</dbReference>
<dbReference type="SUPFAM" id="SSF52540">
    <property type="entry name" value="P-loop containing nucleoside triphosphate hydrolases"/>
    <property type="match status" value="1"/>
</dbReference>
<protein>
    <recommendedName>
        <fullName evidence="5">Replication-associated protein</fullName>
    </recommendedName>
    <alternativeName>
        <fullName evidence="20">ATP-dependent helicase Rep</fullName>
    </alternativeName>
    <alternativeName>
        <fullName evidence="21">RepP</fullName>
    </alternativeName>
</protein>
<keyword evidence="25" id="KW-1185">Reference proteome</keyword>
<keyword evidence="17" id="KW-0190">Covalent protein-DNA linkage</keyword>
<dbReference type="GO" id="GO:0042025">
    <property type="term" value="C:host cell nucleus"/>
    <property type="evidence" value="ECO:0007669"/>
    <property type="project" value="UniProtKB-SubCell"/>
</dbReference>
<evidence type="ECO:0000256" key="1">
    <source>
        <dbReference type="ARBA" id="ARBA00001936"/>
    </source>
</evidence>
<evidence type="ECO:0000256" key="5">
    <source>
        <dbReference type="ARBA" id="ARBA00014531"/>
    </source>
</evidence>
<dbReference type="GO" id="GO:0046872">
    <property type="term" value="F:metal ion binding"/>
    <property type="evidence" value="ECO:0007669"/>
    <property type="project" value="UniProtKB-KW"/>
</dbReference>
<evidence type="ECO:0000256" key="4">
    <source>
        <dbReference type="ARBA" id="ARBA00008545"/>
    </source>
</evidence>
<evidence type="ECO:0000256" key="19">
    <source>
        <dbReference type="ARBA" id="ARBA00023268"/>
    </source>
</evidence>
<keyword evidence="14" id="KW-0378">Hydrolase</keyword>
<dbReference type="Proteomes" id="UP001248541">
    <property type="component" value="Segment"/>
</dbReference>
<evidence type="ECO:0000256" key="22">
    <source>
        <dbReference type="ARBA" id="ARBA00049360"/>
    </source>
</evidence>
<comment type="cofactor">
    <cofactor evidence="1">
        <name>Mn(2+)</name>
        <dbReference type="ChEBI" id="CHEBI:29035"/>
    </cofactor>
</comment>
<evidence type="ECO:0000256" key="14">
    <source>
        <dbReference type="ARBA" id="ARBA00022801"/>
    </source>
</evidence>
<evidence type="ECO:0000256" key="16">
    <source>
        <dbReference type="ARBA" id="ARBA00022840"/>
    </source>
</evidence>
<evidence type="ECO:0000256" key="7">
    <source>
        <dbReference type="ARBA" id="ARBA00022679"/>
    </source>
</evidence>
<dbReference type="GO" id="GO:0003677">
    <property type="term" value="F:DNA binding"/>
    <property type="evidence" value="ECO:0007669"/>
    <property type="project" value="UniProtKB-KW"/>
</dbReference>
<evidence type="ECO:0000256" key="15">
    <source>
        <dbReference type="ARBA" id="ARBA00022806"/>
    </source>
</evidence>
<dbReference type="Gene3D" id="3.40.50.300">
    <property type="entry name" value="P-loop containing nucleotide triphosphate hydrolases"/>
    <property type="match status" value="1"/>
</dbReference>
<evidence type="ECO:0000256" key="21">
    <source>
        <dbReference type="ARBA" id="ARBA00032243"/>
    </source>
</evidence>
<keyword evidence="19" id="KW-0511">Multifunctional enzyme</keyword>
<evidence type="ECO:0000256" key="18">
    <source>
        <dbReference type="ARBA" id="ARBA00023125"/>
    </source>
</evidence>
<keyword evidence="13" id="KW-0255">Endonuclease</keyword>
<dbReference type="GO" id="GO:0016779">
    <property type="term" value="F:nucleotidyltransferase activity"/>
    <property type="evidence" value="ECO:0007669"/>
    <property type="project" value="UniProtKB-KW"/>
</dbReference>
<evidence type="ECO:0000256" key="3">
    <source>
        <dbReference type="ARBA" id="ARBA00004147"/>
    </source>
</evidence>
<dbReference type="InterPro" id="IPR000605">
    <property type="entry name" value="Helicase_SF3_ssDNA/RNA_vir"/>
</dbReference>
<keyword evidence="15" id="KW-0347">Helicase</keyword>
<evidence type="ECO:0000256" key="9">
    <source>
        <dbReference type="ARBA" id="ARBA00022705"/>
    </source>
</evidence>
<reference evidence="24" key="1">
    <citation type="submission" date="2020-05" db="EMBL/GenBank/DDBJ databases">
        <authorList>
            <person name="Yang S."/>
            <person name="Zhang W."/>
        </authorList>
    </citation>
    <scope>NUCLEOTIDE SEQUENCE</scope>
    <source>
        <strain evidence="24">CJY10</strain>
    </source>
</reference>
<dbReference type="Pfam" id="PF02407">
    <property type="entry name" value="Viral_Rep"/>
    <property type="match status" value="1"/>
</dbReference>
<dbReference type="GO" id="GO:0016787">
    <property type="term" value="F:hydrolase activity"/>
    <property type="evidence" value="ECO:0007669"/>
    <property type="project" value="UniProtKB-KW"/>
</dbReference>
<comment type="subcellular location">
    <subcellularLocation>
        <location evidence="3">Host nucleus</location>
    </subcellularLocation>
</comment>
<keyword evidence="10" id="KW-0540">Nuclease</keyword>
<dbReference type="Gene3D" id="3.40.1310.20">
    <property type="match status" value="1"/>
</dbReference>
<evidence type="ECO:0000313" key="25">
    <source>
        <dbReference type="Proteomes" id="UP001248541"/>
    </source>
</evidence>
<proteinExistence type="inferred from homology"/>
<evidence type="ECO:0000256" key="10">
    <source>
        <dbReference type="ARBA" id="ARBA00022722"/>
    </source>
</evidence>
<evidence type="ECO:0000256" key="2">
    <source>
        <dbReference type="ARBA" id="ARBA00001946"/>
    </source>
</evidence>
<dbReference type="GO" id="GO:0004519">
    <property type="term" value="F:endonuclease activity"/>
    <property type="evidence" value="ECO:0007669"/>
    <property type="project" value="UniProtKB-KW"/>
</dbReference>